<sequence length="401" mass="45837">MKVILICGFPPAKDNLKAPTALPYQILKYAPENIEIDLYYFPLWYKTEKSQETLLEELNLLRLKKIYKLQRPNRLIQKYINWRNRKQDLPGGVTLFPIEQQAINQINASKADVIWLYPHWLINWITYLKSKKIVVSGMDCSVLHSERMLRYGGWSTIDEVTSEVHNLRQNTNLEKLLGKKPVKVHMVGIEDVSKYEFISGTRGQAYFVPHPHSDYVPLQNKLTQTQGKITVLFSGGGHTVYVGTHLEQIIKSLVDASETLASRFQFLFIGNDYEVFQQKLISSGYFAEHFNWVENYSKAISKAQIQIFPIAVGSGTKGKVLNALATGLLGIGSKFAFENISVQPGEDCIMYTEPEEVSLYLLNILNNLSIYEKMADSACIKVRLEHSPEKTSEIFWSKLFS</sequence>
<evidence type="ECO:0008006" key="3">
    <source>
        <dbReference type="Google" id="ProtNLM"/>
    </source>
</evidence>
<evidence type="ECO:0000313" key="2">
    <source>
        <dbReference type="Proteomes" id="UP000029738"/>
    </source>
</evidence>
<dbReference type="EMBL" id="JHEG04000001">
    <property type="protein sequence ID" value="KAF3886894.1"/>
    <property type="molecule type" value="Genomic_DNA"/>
</dbReference>
<gene>
    <name evidence="1" type="ORF">DA73_0400016420</name>
</gene>
<evidence type="ECO:0000313" key="1">
    <source>
        <dbReference type="EMBL" id="KAF3886894.1"/>
    </source>
</evidence>
<reference evidence="1" key="2">
    <citation type="submission" date="2019-11" db="EMBL/GenBank/DDBJ databases">
        <title>Improved Assembly of Tolypothrix boutellei genome.</title>
        <authorList>
            <person name="Sarangi A.N."/>
            <person name="Mukherjee M."/>
            <person name="Ghosh S."/>
            <person name="Singh D."/>
            <person name="Das A."/>
            <person name="Kant S."/>
            <person name="Prusty A."/>
            <person name="Tripathy S."/>
        </authorList>
    </citation>
    <scope>NUCLEOTIDE SEQUENCE</scope>
    <source>
        <strain evidence="1">VB521301</strain>
    </source>
</reference>
<proteinExistence type="predicted"/>
<dbReference type="AlphaFoldDB" id="A0A8S9T5C3"/>
<protein>
    <recommendedName>
        <fullName evidence="3">Glycosyltransferase</fullName>
    </recommendedName>
</protein>
<reference evidence="1" key="1">
    <citation type="journal article" date="2015" name="Genome Announc.">
        <title>Draft Genome Sequence of Tolypothrix boutellei Strain VB521301.</title>
        <authorList>
            <person name="Chandrababunaidu M.M."/>
            <person name="Singh D."/>
            <person name="Sen D."/>
            <person name="Bhan S."/>
            <person name="Das S."/>
            <person name="Gupta A."/>
            <person name="Adhikary S.P."/>
            <person name="Tripathy S."/>
        </authorList>
    </citation>
    <scope>NUCLEOTIDE SEQUENCE</scope>
    <source>
        <strain evidence="1">VB521301</strain>
    </source>
</reference>
<comment type="caution">
    <text evidence="1">The sequence shown here is derived from an EMBL/GenBank/DDBJ whole genome shotgun (WGS) entry which is preliminary data.</text>
</comment>
<accession>A0A8S9T5C3</accession>
<dbReference type="RefSeq" id="WP_050045868.1">
    <property type="nucleotide sequence ID" value="NZ_JHEG04000001.1"/>
</dbReference>
<dbReference type="OrthoDB" id="9807209at2"/>
<organism evidence="1 2">
    <name type="scientific">Tolypothrix bouteillei VB521301</name>
    <dbReference type="NCBI Taxonomy" id="1479485"/>
    <lineage>
        <taxon>Bacteria</taxon>
        <taxon>Bacillati</taxon>
        <taxon>Cyanobacteriota</taxon>
        <taxon>Cyanophyceae</taxon>
        <taxon>Nostocales</taxon>
        <taxon>Tolypothrichaceae</taxon>
        <taxon>Tolypothrix</taxon>
    </lineage>
</organism>
<keyword evidence="2" id="KW-1185">Reference proteome</keyword>
<dbReference type="Proteomes" id="UP000029738">
    <property type="component" value="Unassembled WGS sequence"/>
</dbReference>
<name>A0A8S9T5C3_9CYAN</name>